<evidence type="ECO:0008006" key="4">
    <source>
        <dbReference type="Google" id="ProtNLM"/>
    </source>
</evidence>
<keyword evidence="3" id="KW-1185">Reference proteome</keyword>
<dbReference type="AlphaFoldDB" id="A0AAV9R5J3"/>
<sequence length="129" mass="15265">MLFIFLVMFILFYSLTPPCCPKWGRVDPSYAFNFMYLFTLPSPSPLLSQRGQVDPLRFSKRQLICQITEIHCAEEGKRGKFRTVCLQDQSRKYFYRTEKRGNAKDNKRRRVTISSKKYHIRRSIGSLLT</sequence>
<keyword evidence="1" id="KW-0732">Signal</keyword>
<organism evidence="2 3">
    <name type="scientific">Crenichthys baileyi</name>
    <name type="common">White River springfish</name>
    <dbReference type="NCBI Taxonomy" id="28760"/>
    <lineage>
        <taxon>Eukaryota</taxon>
        <taxon>Metazoa</taxon>
        <taxon>Chordata</taxon>
        <taxon>Craniata</taxon>
        <taxon>Vertebrata</taxon>
        <taxon>Euteleostomi</taxon>
        <taxon>Actinopterygii</taxon>
        <taxon>Neopterygii</taxon>
        <taxon>Teleostei</taxon>
        <taxon>Neoteleostei</taxon>
        <taxon>Acanthomorphata</taxon>
        <taxon>Ovalentaria</taxon>
        <taxon>Atherinomorphae</taxon>
        <taxon>Cyprinodontiformes</taxon>
        <taxon>Goodeidae</taxon>
        <taxon>Crenichthys</taxon>
    </lineage>
</organism>
<dbReference type="EMBL" id="JAHHUM010002416">
    <property type="protein sequence ID" value="KAK5603669.1"/>
    <property type="molecule type" value="Genomic_DNA"/>
</dbReference>
<feature type="chain" id="PRO_5043978998" description="Secreted protein" evidence="1">
    <location>
        <begin position="22"/>
        <end position="129"/>
    </location>
</feature>
<evidence type="ECO:0000313" key="2">
    <source>
        <dbReference type="EMBL" id="KAK5603669.1"/>
    </source>
</evidence>
<comment type="caution">
    <text evidence="2">The sequence shown here is derived from an EMBL/GenBank/DDBJ whole genome shotgun (WGS) entry which is preliminary data.</text>
</comment>
<reference evidence="2 3" key="1">
    <citation type="submission" date="2021-06" db="EMBL/GenBank/DDBJ databases">
        <authorList>
            <person name="Palmer J.M."/>
        </authorList>
    </citation>
    <scope>NUCLEOTIDE SEQUENCE [LARGE SCALE GENOMIC DNA]</scope>
    <source>
        <strain evidence="2 3">MEX-2019</strain>
        <tissue evidence="2">Muscle</tissue>
    </source>
</reference>
<protein>
    <recommendedName>
        <fullName evidence="4">Secreted protein</fullName>
    </recommendedName>
</protein>
<gene>
    <name evidence="2" type="ORF">CRENBAI_002749</name>
</gene>
<name>A0AAV9R5J3_9TELE</name>
<proteinExistence type="predicted"/>
<evidence type="ECO:0000313" key="3">
    <source>
        <dbReference type="Proteomes" id="UP001311232"/>
    </source>
</evidence>
<accession>A0AAV9R5J3</accession>
<evidence type="ECO:0000256" key="1">
    <source>
        <dbReference type="SAM" id="SignalP"/>
    </source>
</evidence>
<dbReference type="Proteomes" id="UP001311232">
    <property type="component" value="Unassembled WGS sequence"/>
</dbReference>
<feature type="signal peptide" evidence="1">
    <location>
        <begin position="1"/>
        <end position="21"/>
    </location>
</feature>